<evidence type="ECO:0000313" key="4">
    <source>
        <dbReference type="EMBL" id="KAH0544674.1"/>
    </source>
</evidence>
<accession>A0A9P8I7H3</accession>
<feature type="domain" description="CCZ1/INTU/HSP4 first Longin" evidence="3">
    <location>
        <begin position="17"/>
        <end position="138"/>
    </location>
</feature>
<reference evidence="4" key="1">
    <citation type="submission" date="2021-03" db="EMBL/GenBank/DDBJ databases">
        <title>Comparative genomics and phylogenomic investigation of the class Geoglossomycetes provide insights into ecological specialization and systematics.</title>
        <authorList>
            <person name="Melie T."/>
            <person name="Pirro S."/>
            <person name="Miller A.N."/>
            <person name="Quandt A."/>
        </authorList>
    </citation>
    <scope>NUCLEOTIDE SEQUENCE</scope>
    <source>
        <strain evidence="4">GBOQ0MN5Z8</strain>
    </source>
</reference>
<name>A0A9P8I7H3_9PEZI</name>
<dbReference type="AlphaFoldDB" id="A0A9P8I7H3"/>
<feature type="region of interest" description="Disordered" evidence="2">
    <location>
        <begin position="539"/>
        <end position="606"/>
    </location>
</feature>
<evidence type="ECO:0000256" key="2">
    <source>
        <dbReference type="SAM" id="MobiDB-lite"/>
    </source>
</evidence>
<dbReference type="PANTHER" id="PTHR13056">
    <property type="entry name" value="VACUOLAR FUSION PROTEIN CCZ1 HOMOLOG-RELATED"/>
    <property type="match status" value="1"/>
</dbReference>
<dbReference type="InterPro" id="IPR013176">
    <property type="entry name" value="Ccz1"/>
</dbReference>
<comment type="caution">
    <text evidence="4">The sequence shown here is derived from an EMBL/GenBank/DDBJ whole genome shotgun (WGS) entry which is preliminary data.</text>
</comment>
<dbReference type="InterPro" id="IPR043987">
    <property type="entry name" value="CCZ1/INTU/HSP4_longin_1"/>
</dbReference>
<protein>
    <recommendedName>
        <fullName evidence="3">CCZ1/INTU/HSP4 first Longin domain-containing protein</fullName>
    </recommendedName>
</protein>
<keyword evidence="5" id="KW-1185">Reference proteome</keyword>
<feature type="compositionally biased region" description="Polar residues" evidence="2">
    <location>
        <begin position="387"/>
        <end position="396"/>
    </location>
</feature>
<feature type="region of interest" description="Disordered" evidence="2">
    <location>
        <begin position="143"/>
        <end position="163"/>
    </location>
</feature>
<comment type="similarity">
    <text evidence="1">Belongs to the CCZ1 family.</text>
</comment>
<sequence length="798" mass="88455">MSAHPGQSGSAVPARLSFLAIYNPSLGITDDTLHDQIVFYWSRKDNANKRRGDINADEGVERSEDRNEKLRRIGLAQGMVEFARQAYSTWVLVRRTDLAGSYRSFSENKAVGSVETEKSRIVLHELEPGWWILASIDLTRLPSNGPSTQTNRTSTQPVTQSAEYSAREVSSPPLLIEHLRRAHAGFLLHHASSLSELYSCVDRSGFCGNLQRYWNRYVWNWDVLLHGNPSLDIFGAIKLAGGGELGMGVGEEDRGSGEREVLEGFVGRIEGLIDLVVSKFGEPPSESEGGIDNTDGKRKEQNQNPNAQPWGGPGSLPSPTDGVIFLGVGAIARTSLREIANWMEELYEYGEDTYGVNENSTSARRRKQRKIRAKASPKLERKGGRNALTQQKQPARTKNGAIVGEERNTGDALGSSQCRVPPPLIPTVESPAPQDIREDRNKLQGKQGDDSMGYGTGNFMKYLTLGYRSPWSTPSESKSGKDDGDPEIQIVEEVDEEQASLASIQHIDPQPDTEEEPEVFIQRREKTVGYFLVGLRGDVEDEEDEAMSSEQNPSEGGNSRRILVRTVQVEMQPTPYKGKETSLQDSPNRLSKQSISETSTSDPHKRKKCRVVVPLLSSTSPSTSLALHTATTALVRGSQQIHDLIYDPKSLTICSSIPNIPFPALVEGRGTYPDIWTRVEALNVHQQVLNIISSTRHQSPTLERTCKTSRGWWIVWMLLPNPKHDSVDNENDNYCSHQQQHREAILVRKSNDYVPRRIASLSSYGKDGAVGGSDVVGLAEGIGFNTRKYIESLLSLNR</sequence>
<proteinExistence type="inferred from homology"/>
<dbReference type="PANTHER" id="PTHR13056:SF0">
    <property type="entry name" value="VACUOLAR FUSION PROTEIN CCZ1 HOMOLOG-RELATED"/>
    <property type="match status" value="1"/>
</dbReference>
<dbReference type="EMBL" id="JAGHQL010000015">
    <property type="protein sequence ID" value="KAH0544674.1"/>
    <property type="molecule type" value="Genomic_DNA"/>
</dbReference>
<dbReference type="Pfam" id="PF19031">
    <property type="entry name" value="Intu_longin_1"/>
    <property type="match status" value="1"/>
</dbReference>
<dbReference type="GO" id="GO:0016192">
    <property type="term" value="P:vesicle-mediated transport"/>
    <property type="evidence" value="ECO:0007669"/>
    <property type="project" value="InterPro"/>
</dbReference>
<feature type="compositionally biased region" description="Polar residues" evidence="2">
    <location>
        <begin position="583"/>
        <end position="601"/>
    </location>
</feature>
<organism evidence="4 5">
    <name type="scientific">Glutinoglossum americanum</name>
    <dbReference type="NCBI Taxonomy" id="1670608"/>
    <lineage>
        <taxon>Eukaryota</taxon>
        <taxon>Fungi</taxon>
        <taxon>Dikarya</taxon>
        <taxon>Ascomycota</taxon>
        <taxon>Pezizomycotina</taxon>
        <taxon>Geoglossomycetes</taxon>
        <taxon>Geoglossales</taxon>
        <taxon>Geoglossaceae</taxon>
        <taxon>Glutinoglossum</taxon>
    </lineage>
</organism>
<dbReference type="Proteomes" id="UP000698800">
    <property type="component" value="Unassembled WGS sequence"/>
</dbReference>
<evidence type="ECO:0000313" key="5">
    <source>
        <dbReference type="Proteomes" id="UP000698800"/>
    </source>
</evidence>
<feature type="compositionally biased region" description="Polar residues" evidence="2">
    <location>
        <begin position="548"/>
        <end position="557"/>
    </location>
</feature>
<evidence type="ECO:0000256" key="1">
    <source>
        <dbReference type="ARBA" id="ARBA00005352"/>
    </source>
</evidence>
<feature type="compositionally biased region" description="Basic residues" evidence="2">
    <location>
        <begin position="363"/>
        <end position="375"/>
    </location>
</feature>
<dbReference type="GO" id="GO:0035658">
    <property type="term" value="C:Mon1-Ccz1 complex"/>
    <property type="evidence" value="ECO:0007669"/>
    <property type="project" value="InterPro"/>
</dbReference>
<evidence type="ECO:0000259" key="3">
    <source>
        <dbReference type="Pfam" id="PF19031"/>
    </source>
</evidence>
<dbReference type="OrthoDB" id="240546at2759"/>
<feature type="region of interest" description="Disordered" evidence="2">
    <location>
        <begin position="355"/>
        <end position="455"/>
    </location>
</feature>
<feature type="region of interest" description="Disordered" evidence="2">
    <location>
        <begin position="280"/>
        <end position="318"/>
    </location>
</feature>
<gene>
    <name evidence="4" type="ORF">FGG08_001179</name>
</gene>